<dbReference type="EMBL" id="MH681607">
    <property type="protein sequence ID" value="AYA94962.1"/>
    <property type="molecule type" value="Genomic_RNA"/>
</dbReference>
<proteinExistence type="inferred from homology"/>
<keyword evidence="4 10" id="KW-1048">Host nucleus</keyword>
<keyword evidence="8 10" id="KW-0010">Activator</keyword>
<evidence type="ECO:0000256" key="6">
    <source>
        <dbReference type="ARBA" id="ARBA00022884"/>
    </source>
</evidence>
<evidence type="ECO:0000256" key="7">
    <source>
        <dbReference type="ARBA" id="ARBA00023015"/>
    </source>
</evidence>
<keyword evidence="7 10" id="KW-0805">Transcription regulation</keyword>
<evidence type="ECO:0000256" key="10">
    <source>
        <dbReference type="RuleBase" id="RU003311"/>
    </source>
</evidence>
<protein>
    <recommendedName>
        <fullName evidence="3 10">Protein Tat</fullName>
    </recommendedName>
</protein>
<dbReference type="GO" id="GO:0001070">
    <property type="term" value="F:RNA-binding transcription regulator activity"/>
    <property type="evidence" value="ECO:0007669"/>
    <property type="project" value="InterPro"/>
</dbReference>
<comment type="subcellular location">
    <subcellularLocation>
        <location evidence="1 10">Host nucleus</location>
        <location evidence="1 10">Host nucleolus</location>
    </subcellularLocation>
</comment>
<evidence type="ECO:0000256" key="5">
    <source>
        <dbReference type="ARBA" id="ARBA00022581"/>
    </source>
</evidence>
<organismHost>
    <name type="scientific">Homo sapiens</name>
    <name type="common">Human</name>
    <dbReference type="NCBI Taxonomy" id="9606"/>
</organismHost>
<keyword evidence="5" id="KW-0945">Host-virus interaction</keyword>
<evidence type="ECO:0000256" key="8">
    <source>
        <dbReference type="ARBA" id="ARBA00023159"/>
    </source>
</evidence>
<evidence type="ECO:0000256" key="3">
    <source>
        <dbReference type="ARBA" id="ARBA00022376"/>
    </source>
</evidence>
<dbReference type="PRINTS" id="PR00055">
    <property type="entry name" value="HIVTATDOMAIN"/>
</dbReference>
<evidence type="ECO:0000256" key="11">
    <source>
        <dbReference type="SAM" id="MobiDB-lite"/>
    </source>
</evidence>
<name>A0A385PSL7_9HIV2</name>
<organism evidence="12">
    <name type="scientific">Human immunodeficiency virus 2</name>
    <dbReference type="NCBI Taxonomy" id="11709"/>
    <lineage>
        <taxon>Viruses</taxon>
        <taxon>Riboviria</taxon>
        <taxon>Pararnavirae</taxon>
        <taxon>Artverviricota</taxon>
        <taxon>Revtraviricetes</taxon>
        <taxon>Ortervirales</taxon>
        <taxon>Retroviridae</taxon>
        <taxon>Orthoretrovirinae</taxon>
        <taxon>Lentivirus</taxon>
        <taxon>Lentivirus humimdef2</taxon>
    </lineage>
</organism>
<dbReference type="GO" id="GO:0050434">
    <property type="term" value="P:positive regulation of viral transcription"/>
    <property type="evidence" value="ECO:0007669"/>
    <property type="project" value="InterPro"/>
</dbReference>
<evidence type="ECO:0000256" key="4">
    <source>
        <dbReference type="ARBA" id="ARBA00022562"/>
    </source>
</evidence>
<evidence type="ECO:0000313" key="12">
    <source>
        <dbReference type="EMBL" id="AYA94962.1"/>
    </source>
</evidence>
<reference evidence="12" key="1">
    <citation type="journal article" date="2018" name="J. Virol.">
        <title>Low-bias RNA sequencing of the HIV-2 genome from blood plasma.</title>
        <authorList>
            <person name="James K."/>
            <person name="de Silva T."/>
            <person name="Brown K."/>
            <person name="Whittle H."/>
            <person name="Taylor S."/>
            <person name="McVean G."/>
            <person name="Esbjornsson J."/>
            <person name="Rowland-Jones S."/>
        </authorList>
    </citation>
    <scope>NUCLEOTIDE SEQUENCE</scope>
    <source>
        <strain evidence="12">CBL20</strain>
    </source>
</reference>
<gene>
    <name evidence="12" type="primary">tat</name>
</gene>
<dbReference type="GO" id="GO:0003723">
    <property type="term" value="F:RNA binding"/>
    <property type="evidence" value="ECO:0007669"/>
    <property type="project" value="UniProtKB-KW"/>
</dbReference>
<feature type="region of interest" description="Disordered" evidence="11">
    <location>
        <begin position="77"/>
        <end position="130"/>
    </location>
</feature>
<evidence type="ECO:0000256" key="2">
    <source>
        <dbReference type="ARBA" id="ARBA00009398"/>
    </source>
</evidence>
<evidence type="ECO:0000256" key="9">
    <source>
        <dbReference type="ARBA" id="ARBA00023163"/>
    </source>
</evidence>
<evidence type="ECO:0000256" key="1">
    <source>
        <dbReference type="ARBA" id="ARBA00004307"/>
    </source>
</evidence>
<keyword evidence="6 10" id="KW-0694">RNA-binding</keyword>
<dbReference type="InterPro" id="IPR001831">
    <property type="entry name" value="IV_Tat"/>
</dbReference>
<sequence>METPLKAPESSLKSYNEPSSCISERNVTAQELAKQGEELLSQLHQPLKACTNSCYCKQCSYHCQLCFLKKGLGIRYERKGRRRRTPRKTKTHPPSAPDRSISTQTGDSQPTKEQKETPETAVVSTCGLGP</sequence>
<dbReference type="InterPro" id="IPR036963">
    <property type="entry name" value="Tat_dom_sf"/>
</dbReference>
<feature type="compositionally biased region" description="Polar residues" evidence="11">
    <location>
        <begin position="100"/>
        <end position="109"/>
    </location>
</feature>
<dbReference type="Gene3D" id="4.10.20.10">
    <property type="entry name" value="Tat domain"/>
    <property type="match status" value="1"/>
</dbReference>
<dbReference type="Pfam" id="PF00539">
    <property type="entry name" value="Tat"/>
    <property type="match status" value="1"/>
</dbReference>
<dbReference type="GO" id="GO:0044196">
    <property type="term" value="C:host cell nucleolus"/>
    <property type="evidence" value="ECO:0007669"/>
    <property type="project" value="UniProtKB-SubCell"/>
</dbReference>
<keyword evidence="9 10" id="KW-0804">Transcription</keyword>
<accession>A0A385PSL7</accession>
<feature type="compositionally biased region" description="Basic residues" evidence="11">
    <location>
        <begin position="78"/>
        <end position="91"/>
    </location>
</feature>
<comment type="similarity">
    <text evidence="2 10">Belongs to the lentiviruses Tat family.</text>
</comment>